<reference evidence="2 3" key="1">
    <citation type="journal article" date="2015" name="Genome Announc.">
        <title>Expanding the biotechnology potential of lactobacilli through comparative genomics of 213 strains and associated genera.</title>
        <authorList>
            <person name="Sun Z."/>
            <person name="Harris H.M."/>
            <person name="McCann A."/>
            <person name="Guo C."/>
            <person name="Argimon S."/>
            <person name="Zhang W."/>
            <person name="Yang X."/>
            <person name="Jeffery I.B."/>
            <person name="Cooney J.C."/>
            <person name="Kagawa T.F."/>
            <person name="Liu W."/>
            <person name="Song Y."/>
            <person name="Salvetti E."/>
            <person name="Wrobel A."/>
            <person name="Rasinkangas P."/>
            <person name="Parkhill J."/>
            <person name="Rea M.C."/>
            <person name="O'Sullivan O."/>
            <person name="Ritari J."/>
            <person name="Douillard F.P."/>
            <person name="Paul Ross R."/>
            <person name="Yang R."/>
            <person name="Briner A.E."/>
            <person name="Felis G.E."/>
            <person name="de Vos W.M."/>
            <person name="Barrangou R."/>
            <person name="Klaenhammer T.R."/>
            <person name="Caufield P.W."/>
            <person name="Cui Y."/>
            <person name="Zhang H."/>
            <person name="O'Toole P.W."/>
        </authorList>
    </citation>
    <scope>NUCLEOTIDE SEQUENCE [LARGE SCALE GENOMIC DNA]</scope>
    <source>
        <strain evidence="2 3">DSM 14340</strain>
    </source>
</reference>
<accession>A0A0R1S0P8</accession>
<dbReference type="OrthoDB" id="9797829at2"/>
<dbReference type="GO" id="GO:0016757">
    <property type="term" value="F:glycosyltransferase activity"/>
    <property type="evidence" value="ECO:0007669"/>
    <property type="project" value="InterPro"/>
</dbReference>
<dbReference type="InterPro" id="IPR001296">
    <property type="entry name" value="Glyco_trans_1"/>
</dbReference>
<evidence type="ECO:0000313" key="2">
    <source>
        <dbReference type="EMBL" id="KRL59288.1"/>
    </source>
</evidence>
<proteinExistence type="predicted"/>
<comment type="caution">
    <text evidence="2">The sequence shown here is derived from an EMBL/GenBank/DDBJ whole genome shotgun (WGS) entry which is preliminary data.</text>
</comment>
<dbReference type="SUPFAM" id="SSF53756">
    <property type="entry name" value="UDP-Glycosyltransferase/glycogen phosphorylase"/>
    <property type="match status" value="1"/>
</dbReference>
<evidence type="ECO:0000313" key="3">
    <source>
        <dbReference type="Proteomes" id="UP000051264"/>
    </source>
</evidence>
<dbReference type="Pfam" id="PF00534">
    <property type="entry name" value="Glycos_transf_1"/>
    <property type="match status" value="1"/>
</dbReference>
<dbReference type="Gene3D" id="3.40.50.11090">
    <property type="match status" value="1"/>
</dbReference>
<evidence type="ECO:0000259" key="1">
    <source>
        <dbReference type="Pfam" id="PF00534"/>
    </source>
</evidence>
<dbReference type="STRING" id="1423747.FC69_GL001727"/>
<feature type="domain" description="Glycosyl transferase family 1" evidence="1">
    <location>
        <begin position="202"/>
        <end position="334"/>
    </location>
</feature>
<dbReference type="PANTHER" id="PTHR12526:SF630">
    <property type="entry name" value="GLYCOSYLTRANSFERASE"/>
    <property type="match status" value="1"/>
</dbReference>
<dbReference type="CDD" id="cd03801">
    <property type="entry name" value="GT4_PimA-like"/>
    <property type="match status" value="1"/>
</dbReference>
<sequence length="358" mass="40424">MKITFLLPAYSNRPIGGYKVVYQYANFLIKNNYDVDIIYIDLLPPSKRFTGVKGKCLLLAKSIHYYLGLKKNKSNWFNISSKINEEYVGFLKTKKVQDADIIIATAWETCYLLNSLSINTAKKIYLIQGIENWSGDKEKVLETWKYTDIENVVISTGLKKYGESFSIQSQLIPNFIDHTEFYLTNRINGRSLNITMMYHENPLKGSSEGLEALKAIKDRYRNNVNIIIFGTDGRPASIPSNFEYQQKPNMLDLFNNSSIYLVPSHTEGWGLTSTEAMACGNALITTNNGGCYDFAIDNQTALITEVGSIDQMIEKLSCLIEDGKLRERLAVAGEQLVEKFSIDKSGAMLIDLLEDNGE</sequence>
<dbReference type="PATRIC" id="fig|1423747.3.peg.1756"/>
<dbReference type="Proteomes" id="UP000051264">
    <property type="component" value="Unassembled WGS sequence"/>
</dbReference>
<protein>
    <submittedName>
        <fullName evidence="2">Cps1B protein</fullName>
    </submittedName>
</protein>
<dbReference type="RefSeq" id="WP_025083567.1">
    <property type="nucleotide sequence ID" value="NZ_AZEX01000051.1"/>
</dbReference>
<dbReference type="eggNOG" id="COG0438">
    <property type="taxonomic scope" value="Bacteria"/>
</dbReference>
<gene>
    <name evidence="2" type="ORF">FC69_GL001727</name>
</gene>
<organism evidence="2 3">
    <name type="scientific">Latilactobacillus fuchuensis DSM 14340 = JCM 11249</name>
    <dbReference type="NCBI Taxonomy" id="1423747"/>
    <lineage>
        <taxon>Bacteria</taxon>
        <taxon>Bacillati</taxon>
        <taxon>Bacillota</taxon>
        <taxon>Bacilli</taxon>
        <taxon>Lactobacillales</taxon>
        <taxon>Lactobacillaceae</taxon>
        <taxon>Latilactobacillus</taxon>
    </lineage>
</organism>
<dbReference type="AlphaFoldDB" id="A0A0R1S0P8"/>
<dbReference type="PANTHER" id="PTHR12526">
    <property type="entry name" value="GLYCOSYLTRANSFERASE"/>
    <property type="match status" value="1"/>
</dbReference>
<dbReference type="Gene3D" id="3.40.50.2000">
    <property type="entry name" value="Glycogen Phosphorylase B"/>
    <property type="match status" value="1"/>
</dbReference>
<dbReference type="EMBL" id="AZEX01000051">
    <property type="protein sequence ID" value="KRL59288.1"/>
    <property type="molecule type" value="Genomic_DNA"/>
</dbReference>
<name>A0A0R1S0P8_9LACO</name>